<feature type="transmembrane region" description="Helical" evidence="1">
    <location>
        <begin position="36"/>
        <end position="54"/>
    </location>
</feature>
<keyword evidence="1" id="KW-0472">Membrane</keyword>
<evidence type="ECO:0000256" key="1">
    <source>
        <dbReference type="SAM" id="Phobius"/>
    </source>
</evidence>
<proteinExistence type="predicted"/>
<organism evidence="2 3">
    <name type="scientific">Bradyrhizobium japonicum</name>
    <dbReference type="NCBI Taxonomy" id="375"/>
    <lineage>
        <taxon>Bacteria</taxon>
        <taxon>Pseudomonadati</taxon>
        <taxon>Pseudomonadota</taxon>
        <taxon>Alphaproteobacteria</taxon>
        <taxon>Hyphomicrobiales</taxon>
        <taxon>Nitrobacteraceae</taxon>
        <taxon>Bradyrhizobium</taxon>
    </lineage>
</organism>
<gene>
    <name evidence="2" type="ORF">MA20_34900</name>
</gene>
<dbReference type="EMBL" id="JRPN01000026">
    <property type="protein sequence ID" value="KGT75231.1"/>
    <property type="molecule type" value="Genomic_DNA"/>
</dbReference>
<comment type="caution">
    <text evidence="2">The sequence shown here is derived from an EMBL/GenBank/DDBJ whole genome shotgun (WGS) entry which is preliminary data.</text>
</comment>
<dbReference type="AlphaFoldDB" id="A0A0A3XPZ5"/>
<accession>A0A0A3XPZ5</accession>
<evidence type="ECO:0008006" key="4">
    <source>
        <dbReference type="Google" id="ProtNLM"/>
    </source>
</evidence>
<protein>
    <recommendedName>
        <fullName evidence="4">Signal peptidase I</fullName>
    </recommendedName>
</protein>
<dbReference type="Proteomes" id="UP000030377">
    <property type="component" value="Unassembled WGS sequence"/>
</dbReference>
<reference evidence="2 3" key="1">
    <citation type="submission" date="2014-09" db="EMBL/GenBank/DDBJ databases">
        <title>Draft genome of Bradyrhizobium japonicum Is-34.</title>
        <authorList>
            <person name="Tsurumaru H."/>
            <person name="Yamakawa T."/>
            <person name="Hashimoto S."/>
            <person name="Okizaki K."/>
            <person name="Kanesaki Y."/>
            <person name="Yoshikawa H."/>
            <person name="Yajima S."/>
        </authorList>
    </citation>
    <scope>NUCLEOTIDE SEQUENCE [LARGE SCALE GENOMIC DNA]</scope>
    <source>
        <strain evidence="2 3">Is-34</strain>
    </source>
</reference>
<name>A0A0A3XPZ5_BRAJP</name>
<evidence type="ECO:0000313" key="3">
    <source>
        <dbReference type="Proteomes" id="UP000030377"/>
    </source>
</evidence>
<evidence type="ECO:0000313" key="2">
    <source>
        <dbReference type="EMBL" id="KGT75231.1"/>
    </source>
</evidence>
<keyword evidence="1" id="KW-0812">Transmembrane</keyword>
<keyword evidence="1" id="KW-1133">Transmembrane helix</keyword>
<dbReference type="RefSeq" id="WP_041959283.1">
    <property type="nucleotide sequence ID" value="NZ_JRPN01000026.1"/>
</dbReference>
<sequence>MFPLIVAAILYLSLIWVCGRYTANYAAERGRSQAAWFIWGGLFYPFPYIALALLPPIRKETAV</sequence>